<evidence type="ECO:0000313" key="2">
    <source>
        <dbReference type="Proteomes" id="UP000198775"/>
    </source>
</evidence>
<gene>
    <name evidence="1" type="ORF">SAMN05216388_101019</name>
</gene>
<dbReference type="EMBL" id="FOCX01000010">
    <property type="protein sequence ID" value="SEO24650.1"/>
    <property type="molecule type" value="Genomic_DNA"/>
</dbReference>
<dbReference type="Pfam" id="PF12900">
    <property type="entry name" value="Pyridox_ox_2"/>
    <property type="match status" value="1"/>
</dbReference>
<name>A0A1H8N500_9EURY</name>
<dbReference type="Gene3D" id="2.30.110.10">
    <property type="entry name" value="Electron Transport, Fmn-binding Protein, Chain A"/>
    <property type="match status" value="1"/>
</dbReference>
<protein>
    <recommendedName>
        <fullName evidence="3">Nitroimidazol reductase NimA, pyridoxamine 5'-phosphate oxidase superfamily</fullName>
    </recommendedName>
</protein>
<dbReference type="InterPro" id="IPR024747">
    <property type="entry name" value="Pyridox_Oxase-rel"/>
</dbReference>
<proteinExistence type="predicted"/>
<reference evidence="2" key="1">
    <citation type="submission" date="2016-10" db="EMBL/GenBank/DDBJ databases">
        <authorList>
            <person name="Varghese N."/>
            <person name="Submissions S."/>
        </authorList>
    </citation>
    <scope>NUCLEOTIDE SEQUENCE [LARGE SCALE GENOMIC DNA]</scope>
    <source>
        <strain evidence="2">IBRC-M 10043</strain>
    </source>
</reference>
<organism evidence="1 2">
    <name type="scientific">Halorientalis persicus</name>
    <dbReference type="NCBI Taxonomy" id="1367881"/>
    <lineage>
        <taxon>Archaea</taxon>
        <taxon>Methanobacteriati</taxon>
        <taxon>Methanobacteriota</taxon>
        <taxon>Stenosarchaea group</taxon>
        <taxon>Halobacteria</taxon>
        <taxon>Halobacteriales</taxon>
        <taxon>Haloarculaceae</taxon>
        <taxon>Halorientalis</taxon>
    </lineage>
</organism>
<dbReference type="InterPro" id="IPR012349">
    <property type="entry name" value="Split_barrel_FMN-bd"/>
</dbReference>
<accession>A0A1H8N500</accession>
<dbReference type="SUPFAM" id="SSF50475">
    <property type="entry name" value="FMN-binding split barrel"/>
    <property type="match status" value="1"/>
</dbReference>
<dbReference type="AlphaFoldDB" id="A0A1H8N500"/>
<keyword evidence="2" id="KW-1185">Reference proteome</keyword>
<evidence type="ECO:0000313" key="1">
    <source>
        <dbReference type="EMBL" id="SEO24650.1"/>
    </source>
</evidence>
<evidence type="ECO:0008006" key="3">
    <source>
        <dbReference type="Google" id="ProtNLM"/>
    </source>
</evidence>
<sequence>MMTIGELEAYGLERLSDDEIDAFLASQRMGVLGLPTGNGPYMLPFSYGFDGASRLYFTYVHGSESRKTRLSERSDHASFLVYSAESPYNWQSVSVTGRLEAVPETEWEDIDDGLADTWRPKLVEAAAADVDVAIYALVVEERSGVKHTGLPPGFD</sequence>
<dbReference type="Proteomes" id="UP000198775">
    <property type="component" value="Unassembled WGS sequence"/>
</dbReference>